<name>A0A2P2P355_RHIMU</name>
<sequence>MLLSSWQHKDSKALEMTPRQTCDNQNIIKARQQAEQI</sequence>
<reference evidence="1" key="1">
    <citation type="submission" date="2018-02" db="EMBL/GenBank/DDBJ databases">
        <title>Rhizophora mucronata_Transcriptome.</title>
        <authorList>
            <person name="Meera S.P."/>
            <person name="Sreeshan A."/>
            <person name="Augustine A."/>
        </authorList>
    </citation>
    <scope>NUCLEOTIDE SEQUENCE</scope>
    <source>
        <tissue evidence="1">Leaf</tissue>
    </source>
</reference>
<organism evidence="1">
    <name type="scientific">Rhizophora mucronata</name>
    <name type="common">Asiatic mangrove</name>
    <dbReference type="NCBI Taxonomy" id="61149"/>
    <lineage>
        <taxon>Eukaryota</taxon>
        <taxon>Viridiplantae</taxon>
        <taxon>Streptophyta</taxon>
        <taxon>Embryophyta</taxon>
        <taxon>Tracheophyta</taxon>
        <taxon>Spermatophyta</taxon>
        <taxon>Magnoliopsida</taxon>
        <taxon>eudicotyledons</taxon>
        <taxon>Gunneridae</taxon>
        <taxon>Pentapetalae</taxon>
        <taxon>rosids</taxon>
        <taxon>fabids</taxon>
        <taxon>Malpighiales</taxon>
        <taxon>Rhizophoraceae</taxon>
        <taxon>Rhizophora</taxon>
    </lineage>
</organism>
<evidence type="ECO:0000313" key="1">
    <source>
        <dbReference type="EMBL" id="MBX49157.1"/>
    </source>
</evidence>
<dbReference type="EMBL" id="GGEC01068673">
    <property type="protein sequence ID" value="MBX49157.1"/>
    <property type="molecule type" value="Transcribed_RNA"/>
</dbReference>
<accession>A0A2P2P355</accession>
<dbReference type="AlphaFoldDB" id="A0A2P2P355"/>
<protein>
    <submittedName>
        <fullName evidence="1">Uncharacterized protein</fullName>
    </submittedName>
</protein>
<proteinExistence type="predicted"/>